<protein>
    <submittedName>
        <fullName evidence="2">Paraquat-inducible protein A</fullName>
    </submittedName>
</protein>
<dbReference type="Pfam" id="PF04403">
    <property type="entry name" value="PqiA"/>
    <property type="match status" value="1"/>
</dbReference>
<sequence>MTPIACHECDLLLMPLELSAARSQAYCPRCGARLYGCHHDRLEKILALTVAALTLLVTAISFPIVGLDIQGHYAETTVLDAAQALWREERGLLAGLVLLTTVLMPLFELGAVLWLVLPLWRGWRPWGFARVFRLLRLAQPWAMVEVFVLGVLVSLVKLSHLADVLPGPAMACFGGLMALLAALSVLIDPPALWQAWDAARPLPFAGGALRRFRKARA</sequence>
<dbReference type="STRING" id="83767.SAMN05660652_00817"/>
<dbReference type="Proteomes" id="UP000198607">
    <property type="component" value="Unassembled WGS sequence"/>
</dbReference>
<feature type="transmembrane region" description="Helical" evidence="1">
    <location>
        <begin position="92"/>
        <end position="120"/>
    </location>
</feature>
<keyword evidence="1" id="KW-0472">Membrane</keyword>
<dbReference type="RefSeq" id="WP_091934036.1">
    <property type="nucleotide sequence ID" value="NZ_FNCY01000002.1"/>
</dbReference>
<dbReference type="InterPro" id="IPR007498">
    <property type="entry name" value="PqiA-like"/>
</dbReference>
<dbReference type="AlphaFoldDB" id="A0A1G7XXA4"/>
<keyword evidence="1" id="KW-0812">Transmembrane</keyword>
<evidence type="ECO:0000313" key="2">
    <source>
        <dbReference type="EMBL" id="SDG88380.1"/>
    </source>
</evidence>
<gene>
    <name evidence="2" type="ORF">SAMN05660652_00817</name>
</gene>
<keyword evidence="3" id="KW-1185">Reference proteome</keyword>
<keyword evidence="1" id="KW-1133">Transmembrane helix</keyword>
<feature type="transmembrane region" description="Helical" evidence="1">
    <location>
        <begin position="141"/>
        <end position="162"/>
    </location>
</feature>
<dbReference type="EMBL" id="FNCY01000002">
    <property type="protein sequence ID" value="SDG88380.1"/>
    <property type="molecule type" value="Genomic_DNA"/>
</dbReference>
<dbReference type="OrthoDB" id="9807787at2"/>
<accession>A0A1G7XXA4</accession>
<organism evidence="2 3">
    <name type="scientific">Propionivibrio dicarboxylicus</name>
    <dbReference type="NCBI Taxonomy" id="83767"/>
    <lineage>
        <taxon>Bacteria</taxon>
        <taxon>Pseudomonadati</taxon>
        <taxon>Pseudomonadota</taxon>
        <taxon>Betaproteobacteria</taxon>
        <taxon>Rhodocyclales</taxon>
        <taxon>Rhodocyclaceae</taxon>
        <taxon>Propionivibrio</taxon>
    </lineage>
</organism>
<reference evidence="2 3" key="1">
    <citation type="submission" date="2016-10" db="EMBL/GenBank/DDBJ databases">
        <authorList>
            <person name="de Groot N.N."/>
        </authorList>
    </citation>
    <scope>NUCLEOTIDE SEQUENCE [LARGE SCALE GENOMIC DNA]</scope>
    <source>
        <strain evidence="2 3">DSM 5885</strain>
    </source>
</reference>
<evidence type="ECO:0000256" key="1">
    <source>
        <dbReference type="SAM" id="Phobius"/>
    </source>
</evidence>
<evidence type="ECO:0000313" key="3">
    <source>
        <dbReference type="Proteomes" id="UP000198607"/>
    </source>
</evidence>
<name>A0A1G7XXA4_9RHOO</name>
<feature type="transmembrane region" description="Helical" evidence="1">
    <location>
        <begin position="168"/>
        <end position="187"/>
    </location>
</feature>
<proteinExistence type="predicted"/>
<feature type="transmembrane region" description="Helical" evidence="1">
    <location>
        <begin position="45"/>
        <end position="65"/>
    </location>
</feature>